<dbReference type="InterPro" id="IPR036374">
    <property type="entry name" value="OxRdtase_Mopterin-bd_sf"/>
</dbReference>
<protein>
    <submittedName>
        <fullName evidence="4">DMSO/TMAO reductase YedYZ, molybdopterin-dependent catalytic subunit</fullName>
    </submittedName>
</protein>
<evidence type="ECO:0000256" key="1">
    <source>
        <dbReference type="SAM" id="MobiDB-lite"/>
    </source>
</evidence>
<dbReference type="GO" id="GO:0006790">
    <property type="term" value="P:sulfur compound metabolic process"/>
    <property type="evidence" value="ECO:0007669"/>
    <property type="project" value="TreeGrafter"/>
</dbReference>
<keyword evidence="2" id="KW-0472">Membrane</keyword>
<feature type="transmembrane region" description="Helical" evidence="2">
    <location>
        <begin position="123"/>
        <end position="141"/>
    </location>
</feature>
<feature type="domain" description="Oxidoreductase molybdopterin-binding" evidence="3">
    <location>
        <begin position="235"/>
        <end position="388"/>
    </location>
</feature>
<evidence type="ECO:0000256" key="2">
    <source>
        <dbReference type="SAM" id="Phobius"/>
    </source>
</evidence>
<accession>A0A1H0P9E9</accession>
<dbReference type="SUPFAM" id="SSF81296">
    <property type="entry name" value="E set domains"/>
    <property type="match status" value="1"/>
</dbReference>
<evidence type="ECO:0000313" key="4">
    <source>
        <dbReference type="EMBL" id="SDP01380.1"/>
    </source>
</evidence>
<dbReference type="STRING" id="504798.SAMN05421871_106445"/>
<dbReference type="RefSeq" id="WP_091375741.1">
    <property type="nucleotide sequence ID" value="NZ_FNDV01000006.1"/>
</dbReference>
<name>A0A1H0P9E9_9PSEU</name>
<dbReference type="EMBL" id="FNJB01000006">
    <property type="protein sequence ID" value="SDP01380.1"/>
    <property type="molecule type" value="Genomic_DNA"/>
</dbReference>
<feature type="transmembrane region" description="Helical" evidence="2">
    <location>
        <begin position="14"/>
        <end position="37"/>
    </location>
</feature>
<dbReference type="AlphaFoldDB" id="A0A1H0P9E9"/>
<dbReference type="PANTHER" id="PTHR19372">
    <property type="entry name" value="SULFITE REDUCTASE"/>
    <property type="match status" value="1"/>
</dbReference>
<feature type="transmembrane region" description="Helical" evidence="2">
    <location>
        <begin position="161"/>
        <end position="182"/>
    </location>
</feature>
<dbReference type="Proteomes" id="UP000199651">
    <property type="component" value="Unassembled WGS sequence"/>
</dbReference>
<dbReference type="GO" id="GO:0008482">
    <property type="term" value="F:sulfite oxidase activity"/>
    <property type="evidence" value="ECO:0007669"/>
    <property type="project" value="TreeGrafter"/>
</dbReference>
<keyword evidence="2" id="KW-0812">Transmembrane</keyword>
<dbReference type="OrthoDB" id="9795587at2"/>
<feature type="region of interest" description="Disordered" evidence="1">
    <location>
        <begin position="472"/>
        <end position="500"/>
    </location>
</feature>
<evidence type="ECO:0000259" key="3">
    <source>
        <dbReference type="Pfam" id="PF00174"/>
    </source>
</evidence>
<dbReference type="InterPro" id="IPR014756">
    <property type="entry name" value="Ig_E-set"/>
</dbReference>
<feature type="transmembrane region" description="Helical" evidence="2">
    <location>
        <begin position="100"/>
        <end position="117"/>
    </location>
</feature>
<gene>
    <name evidence="4" type="ORF">SAMN05192558_1067</name>
</gene>
<dbReference type="Pfam" id="PF00174">
    <property type="entry name" value="Oxidored_molyb"/>
    <property type="match status" value="1"/>
</dbReference>
<dbReference type="SUPFAM" id="SSF56524">
    <property type="entry name" value="Oxidoreductase molybdopterin-binding domain"/>
    <property type="match status" value="1"/>
</dbReference>
<dbReference type="PANTHER" id="PTHR19372:SF7">
    <property type="entry name" value="SULFITE OXIDASE, MITOCHONDRIAL"/>
    <property type="match status" value="1"/>
</dbReference>
<dbReference type="GO" id="GO:0043546">
    <property type="term" value="F:molybdopterin cofactor binding"/>
    <property type="evidence" value="ECO:0007669"/>
    <property type="project" value="TreeGrafter"/>
</dbReference>
<evidence type="ECO:0000313" key="5">
    <source>
        <dbReference type="Proteomes" id="UP000199651"/>
    </source>
</evidence>
<sequence>MNEDTADRTLSRRVAALIGVVSVAAALAAGHLVAGFVGPNASPYLAVGNAAIDLTPHPLKDFAIRTFGVYDKLVLLGGMALTLLAAAVVAGLLSRRSPRPGQVLAAVLGILAVVAVLDRPDLGQLAILAPAASLLAGVGVFTWLHGRASEAESDSSSRRDFLFITGGVAAGAALMGVAGQFLTRRVDVEASRAGVGKLVPRTPAPAIPAGADLAATGTPTFITANRDFYRIDTALTVPRLRAEDWRLKIHGMVDTELDLDFDDIRGRPLVEKTITMTCVSNEVGGPYISTANFIGVPMRDLLLEAGVKPGGDQLFSTSVDGWTTGTPIADLLDERRGALLAIGMNGEPLPLEHGFPARVVVPGLYGYVSATKWVVDMEVIKAGSRSFYWEDRGWAREAPIKTQSRIDVPRGFATVPPGKVTVAGIAWAQNVGIDKVEVRIDGGQWQQATLADEVNDQTWRMWSVEFPLGPGSHRAEVRATDRNGQTQTDRRVPPIPDGATGWHSSLFTVA</sequence>
<dbReference type="Gene3D" id="3.90.420.10">
    <property type="entry name" value="Oxidoreductase, molybdopterin-binding domain"/>
    <property type="match status" value="1"/>
</dbReference>
<dbReference type="GO" id="GO:0020037">
    <property type="term" value="F:heme binding"/>
    <property type="evidence" value="ECO:0007669"/>
    <property type="project" value="TreeGrafter"/>
</dbReference>
<organism evidence="4 5">
    <name type="scientific">Actinokineospora alba</name>
    <dbReference type="NCBI Taxonomy" id="504798"/>
    <lineage>
        <taxon>Bacteria</taxon>
        <taxon>Bacillati</taxon>
        <taxon>Actinomycetota</taxon>
        <taxon>Actinomycetes</taxon>
        <taxon>Pseudonocardiales</taxon>
        <taxon>Pseudonocardiaceae</taxon>
        <taxon>Actinokineospora</taxon>
    </lineage>
</organism>
<keyword evidence="5" id="KW-1185">Reference proteome</keyword>
<feature type="transmembrane region" description="Helical" evidence="2">
    <location>
        <begin position="73"/>
        <end position="93"/>
    </location>
</feature>
<reference evidence="5" key="1">
    <citation type="submission" date="2016-10" db="EMBL/GenBank/DDBJ databases">
        <authorList>
            <person name="Varghese N."/>
            <person name="Submissions S."/>
        </authorList>
    </citation>
    <scope>NUCLEOTIDE SEQUENCE [LARGE SCALE GENOMIC DNA]</scope>
    <source>
        <strain evidence="5">IBRC-M 10655</strain>
    </source>
</reference>
<proteinExistence type="predicted"/>
<keyword evidence="2" id="KW-1133">Transmembrane helix</keyword>
<dbReference type="InterPro" id="IPR000572">
    <property type="entry name" value="OxRdtase_Mopterin-bd_dom"/>
</dbReference>
<dbReference type="Gene3D" id="2.60.40.650">
    <property type="match status" value="1"/>
</dbReference>